<proteinExistence type="predicted"/>
<organism evidence="1">
    <name type="scientific">marine sediment metagenome</name>
    <dbReference type="NCBI Taxonomy" id="412755"/>
    <lineage>
        <taxon>unclassified sequences</taxon>
        <taxon>metagenomes</taxon>
        <taxon>ecological metagenomes</taxon>
    </lineage>
</organism>
<name>X0XMK8_9ZZZZ</name>
<reference evidence="1" key="1">
    <citation type="journal article" date="2014" name="Front. Microbiol.">
        <title>High frequency of phylogenetically diverse reductive dehalogenase-homologous genes in deep subseafloor sedimentary metagenomes.</title>
        <authorList>
            <person name="Kawai M."/>
            <person name="Futagami T."/>
            <person name="Toyoda A."/>
            <person name="Takaki Y."/>
            <person name="Nishi S."/>
            <person name="Hori S."/>
            <person name="Arai W."/>
            <person name="Tsubouchi T."/>
            <person name="Morono Y."/>
            <person name="Uchiyama I."/>
            <person name="Ito T."/>
            <person name="Fujiyama A."/>
            <person name="Inagaki F."/>
            <person name="Takami H."/>
        </authorList>
    </citation>
    <scope>NUCLEOTIDE SEQUENCE</scope>
    <source>
        <strain evidence="1">Expedition CK06-06</strain>
    </source>
</reference>
<sequence length="174" mass="19440">MKTLGVYTKDFSLYHDILKTLKKRKLAYVLLSSPKNIPKRIGVVLTSKTESEEIKSQKIVSADTFDTVDHAVDMALKKLIGKKLHKQVFIGIDPGERPGIAVVGNDMLLQKTQAKSPEDVIQTIKRLLTLYPSEETCIRIGHGSILTRNRIINSLIPLNIPIEIVDETSTTHNP</sequence>
<feature type="non-terminal residue" evidence="1">
    <location>
        <position position="174"/>
    </location>
</feature>
<accession>X0XMK8</accession>
<evidence type="ECO:0000313" key="1">
    <source>
        <dbReference type="EMBL" id="GAG26201.1"/>
    </source>
</evidence>
<gene>
    <name evidence="1" type="ORF">S01H1_51833</name>
</gene>
<comment type="caution">
    <text evidence="1">The sequence shown here is derived from an EMBL/GenBank/DDBJ whole genome shotgun (WGS) entry which is preliminary data.</text>
</comment>
<dbReference type="AlphaFoldDB" id="X0XMK8"/>
<protein>
    <recommendedName>
        <fullName evidence="2">YqgF/RNase H-like domain-containing protein</fullName>
    </recommendedName>
</protein>
<evidence type="ECO:0008006" key="2">
    <source>
        <dbReference type="Google" id="ProtNLM"/>
    </source>
</evidence>
<dbReference type="EMBL" id="BARS01033477">
    <property type="protein sequence ID" value="GAG26201.1"/>
    <property type="molecule type" value="Genomic_DNA"/>
</dbReference>